<feature type="transmembrane region" description="Helical" evidence="7">
    <location>
        <begin position="369"/>
        <end position="394"/>
    </location>
</feature>
<organism evidence="9 10">
    <name type="scientific">Lepeophtheirus salmonis</name>
    <name type="common">Salmon louse</name>
    <name type="synonym">Caligus salmonis</name>
    <dbReference type="NCBI Taxonomy" id="72036"/>
    <lineage>
        <taxon>Eukaryota</taxon>
        <taxon>Metazoa</taxon>
        <taxon>Ecdysozoa</taxon>
        <taxon>Arthropoda</taxon>
        <taxon>Crustacea</taxon>
        <taxon>Multicrustacea</taxon>
        <taxon>Hexanauplia</taxon>
        <taxon>Copepoda</taxon>
        <taxon>Siphonostomatoida</taxon>
        <taxon>Caligidae</taxon>
        <taxon>Lepeophtheirus</taxon>
    </lineage>
</organism>
<keyword evidence="10" id="KW-1185">Reference proteome</keyword>
<gene>
    <name evidence="9" type="ORF">LSAA_11485</name>
</gene>
<keyword evidence="4" id="KW-1015">Disulfide bond</keyword>
<evidence type="ECO:0000256" key="6">
    <source>
        <dbReference type="SAM" id="MobiDB-lite"/>
    </source>
</evidence>
<dbReference type="CDD" id="cd00096">
    <property type="entry name" value="Ig"/>
    <property type="match status" value="1"/>
</dbReference>
<evidence type="ECO:0000256" key="3">
    <source>
        <dbReference type="ARBA" id="ARBA00022737"/>
    </source>
</evidence>
<dbReference type="PROSITE" id="PS51450">
    <property type="entry name" value="LRR"/>
    <property type="match status" value="1"/>
</dbReference>
<dbReference type="InterPro" id="IPR003599">
    <property type="entry name" value="Ig_sub"/>
</dbReference>
<dbReference type="Gene3D" id="3.80.10.10">
    <property type="entry name" value="Ribonuclease Inhibitor"/>
    <property type="match status" value="2"/>
</dbReference>
<dbReference type="SMART" id="SM00369">
    <property type="entry name" value="LRR_TYP"/>
    <property type="match status" value="5"/>
</dbReference>
<feature type="chain" id="PRO_5043994677" evidence="8">
    <location>
        <begin position="23"/>
        <end position="721"/>
    </location>
</feature>
<proteinExistence type="predicted"/>
<dbReference type="InterPro" id="IPR000483">
    <property type="entry name" value="Cys-rich_flank_reg_C"/>
</dbReference>
<dbReference type="PANTHER" id="PTHR45842">
    <property type="entry name" value="SYNAPTIC ADHESION-LIKE MOLECULE SALM"/>
    <property type="match status" value="1"/>
</dbReference>
<keyword evidence="1" id="KW-0433">Leucine-rich repeat</keyword>
<name>A0A7R8CZX8_LEPSM</name>
<sequence length="721" mass="79239">MRDPSRVQLTLLLWLCTGFGQADFADECPEACNCKWANGKREADCRNAGFIGIPSSLHQEIQILRLGDNNVKRLTKDIFKSVGLLNLQRIYLNNCHIQEIHQDAFKELRNDRLQTLTLSHNQISSLKPFQFPALQHLKTVDLSHNLISYVDKKTFKNLGNSMESIFINNNHLKSLKEDVFIPLTNLKSLQLHGNIWVCDCKLKNFRDWILLQGLFTYPLSCVEPERLAEKLWENVDAKDFACKPEISVPKSVVFSQPGANVTLSCFIVGSPKPEAKWVLKGRIVNNNTTPSGGGNPGEESRFLIYEEGGLERWFNLTITNVGLSSVADYTCVAVNAGGVMEENISLTFEEPEPVGLPGGKKEEAETSNLGIIIGAASGGIFFIFVVLIICCCCCRQKQQRTLKTGNRTPSIPPIIPSSSSESQHGSVVGFAESSQKLLKSYDENHQQIELSGRFKSPTARKNLVVSNLGSSNVTTNSIVDSEQFPDLLSMTRTNRQIRGHCNLSSSSNNTASLATDPLVDILGAQVVSQPLNPAALVHVPVSAPAQFPHQFPHLIHNSSNTSTLPHPRSSARATGYYEESPPLLSPPAQFGPIHEEIAGGFVTLPRRNPRVPIYDGVGPRTSASGSLRGDDPRRRNSASSDATEEMAAFIEPFGPSLGPRTSSEKTSNEPKQLKGILKGGTLSNKMSKYGPSIEPLPSIPEITPSTKEHRHSYEKKETLNV</sequence>
<evidence type="ECO:0000256" key="5">
    <source>
        <dbReference type="ARBA" id="ARBA00023180"/>
    </source>
</evidence>
<dbReference type="InterPro" id="IPR050467">
    <property type="entry name" value="LRFN"/>
</dbReference>
<dbReference type="Pfam" id="PF13927">
    <property type="entry name" value="Ig_3"/>
    <property type="match status" value="1"/>
</dbReference>
<keyword evidence="7" id="KW-0812">Transmembrane</keyword>
<keyword evidence="5" id="KW-0325">Glycoprotein</keyword>
<dbReference type="SUPFAM" id="SSF48726">
    <property type="entry name" value="Immunoglobulin"/>
    <property type="match status" value="1"/>
</dbReference>
<dbReference type="EMBL" id="HG994585">
    <property type="protein sequence ID" value="CAF2979709.1"/>
    <property type="molecule type" value="Genomic_DNA"/>
</dbReference>
<accession>A0A7R8CZX8</accession>
<feature type="region of interest" description="Disordered" evidence="6">
    <location>
        <begin position="558"/>
        <end position="580"/>
    </location>
</feature>
<dbReference type="SMART" id="SM00082">
    <property type="entry name" value="LRRCT"/>
    <property type="match status" value="1"/>
</dbReference>
<dbReference type="Proteomes" id="UP000675881">
    <property type="component" value="Chromosome 6"/>
</dbReference>
<evidence type="ECO:0000256" key="4">
    <source>
        <dbReference type="ARBA" id="ARBA00023157"/>
    </source>
</evidence>
<keyword evidence="7" id="KW-1133">Transmembrane helix</keyword>
<dbReference type="AlphaFoldDB" id="A0A7R8CZX8"/>
<reference evidence="9" key="1">
    <citation type="submission" date="2021-02" db="EMBL/GenBank/DDBJ databases">
        <authorList>
            <person name="Bekaert M."/>
        </authorList>
    </citation>
    <scope>NUCLEOTIDE SEQUENCE</scope>
    <source>
        <strain evidence="9">IoA-00</strain>
    </source>
</reference>
<evidence type="ECO:0000256" key="7">
    <source>
        <dbReference type="SAM" id="Phobius"/>
    </source>
</evidence>
<evidence type="ECO:0000313" key="9">
    <source>
        <dbReference type="EMBL" id="CAF2979709.1"/>
    </source>
</evidence>
<keyword evidence="2 8" id="KW-0732">Signal</keyword>
<evidence type="ECO:0000256" key="2">
    <source>
        <dbReference type="ARBA" id="ARBA00022729"/>
    </source>
</evidence>
<dbReference type="SMART" id="SM00408">
    <property type="entry name" value="IGc2"/>
    <property type="match status" value="1"/>
</dbReference>
<evidence type="ECO:0000256" key="1">
    <source>
        <dbReference type="ARBA" id="ARBA00022614"/>
    </source>
</evidence>
<protein>
    <submittedName>
        <fullName evidence="9">(salmon louse) hypothetical protein</fullName>
    </submittedName>
</protein>
<dbReference type="Pfam" id="PF13855">
    <property type="entry name" value="LRR_8"/>
    <property type="match status" value="1"/>
</dbReference>
<dbReference type="InterPro" id="IPR013783">
    <property type="entry name" value="Ig-like_fold"/>
</dbReference>
<evidence type="ECO:0000256" key="8">
    <source>
        <dbReference type="SAM" id="SignalP"/>
    </source>
</evidence>
<feature type="compositionally biased region" description="Low complexity" evidence="6">
    <location>
        <begin position="691"/>
        <end position="705"/>
    </location>
</feature>
<dbReference type="Gene3D" id="2.60.40.10">
    <property type="entry name" value="Immunoglobulins"/>
    <property type="match status" value="1"/>
</dbReference>
<dbReference type="PROSITE" id="PS50835">
    <property type="entry name" value="IG_LIKE"/>
    <property type="match status" value="1"/>
</dbReference>
<evidence type="ECO:0000313" key="10">
    <source>
        <dbReference type="Proteomes" id="UP000675881"/>
    </source>
</evidence>
<feature type="region of interest" description="Disordered" evidence="6">
    <location>
        <begin position="612"/>
        <end position="721"/>
    </location>
</feature>
<feature type="signal peptide" evidence="8">
    <location>
        <begin position="1"/>
        <end position="22"/>
    </location>
</feature>
<keyword evidence="7" id="KW-0472">Membrane</keyword>
<dbReference type="SMART" id="SM00409">
    <property type="entry name" value="IG"/>
    <property type="match status" value="1"/>
</dbReference>
<dbReference type="InterPro" id="IPR001611">
    <property type="entry name" value="Leu-rich_rpt"/>
</dbReference>
<dbReference type="InterPro" id="IPR032675">
    <property type="entry name" value="LRR_dom_sf"/>
</dbReference>
<dbReference type="SUPFAM" id="SSF52058">
    <property type="entry name" value="L domain-like"/>
    <property type="match status" value="1"/>
</dbReference>
<keyword evidence="3" id="KW-0677">Repeat</keyword>
<dbReference type="PANTHER" id="PTHR45842:SF12">
    <property type="entry name" value="KEKKON 5, ISOFORM A"/>
    <property type="match status" value="1"/>
</dbReference>
<dbReference type="InterPro" id="IPR003591">
    <property type="entry name" value="Leu-rich_rpt_typical-subtyp"/>
</dbReference>
<dbReference type="OrthoDB" id="5954366at2759"/>
<dbReference type="InterPro" id="IPR003598">
    <property type="entry name" value="Ig_sub2"/>
</dbReference>
<feature type="region of interest" description="Disordered" evidence="6">
    <location>
        <begin position="405"/>
        <end position="424"/>
    </location>
</feature>
<dbReference type="InterPro" id="IPR036179">
    <property type="entry name" value="Ig-like_dom_sf"/>
</dbReference>
<dbReference type="InterPro" id="IPR007110">
    <property type="entry name" value="Ig-like_dom"/>
</dbReference>
<feature type="compositionally biased region" description="Basic and acidic residues" evidence="6">
    <location>
        <begin position="662"/>
        <end position="672"/>
    </location>
</feature>